<proteinExistence type="predicted"/>
<feature type="transmembrane region" description="Helical" evidence="1">
    <location>
        <begin position="6"/>
        <end position="24"/>
    </location>
</feature>
<gene>
    <name evidence="2" type="ORF">PGX00_01300</name>
</gene>
<keyword evidence="1" id="KW-1133">Transmembrane helix</keyword>
<dbReference type="Proteomes" id="UP001210678">
    <property type="component" value="Unassembled WGS sequence"/>
</dbReference>
<name>A0ABT4YLM9_9VIBR</name>
<dbReference type="EMBL" id="JAQLOI010000001">
    <property type="protein sequence ID" value="MDB1122452.1"/>
    <property type="molecule type" value="Genomic_DNA"/>
</dbReference>
<dbReference type="RefSeq" id="WP_272132207.1">
    <property type="nucleotide sequence ID" value="NZ_JAQLOI010000001.1"/>
</dbReference>
<reference evidence="2 3" key="1">
    <citation type="submission" date="2023-01" db="EMBL/GenBank/DDBJ databases">
        <title>Vibrio sp. KJ40-1 sp.nov, isolated from marine algae.</title>
        <authorList>
            <person name="Butt M."/>
            <person name="Kim J.M.J."/>
            <person name="Jeon C.O.C."/>
        </authorList>
    </citation>
    <scope>NUCLEOTIDE SEQUENCE [LARGE SCALE GENOMIC DNA]</scope>
    <source>
        <strain evidence="2 3">KJ40-1</strain>
    </source>
</reference>
<protein>
    <submittedName>
        <fullName evidence="2">Uncharacterized protein</fullName>
    </submittedName>
</protein>
<evidence type="ECO:0000256" key="1">
    <source>
        <dbReference type="SAM" id="Phobius"/>
    </source>
</evidence>
<keyword evidence="3" id="KW-1185">Reference proteome</keyword>
<sequence>MNRMGLIYTGLFFITIFYMLKLSLKKSRAQNTALHQSAFLLVLAYCIFGVFYSNQLSYQTYVMMILWSFAITYTSAPLEERLKDGISDG</sequence>
<organism evidence="2 3">
    <name type="scientific">Vibrio algarum</name>
    <dbReference type="NCBI Taxonomy" id="3020714"/>
    <lineage>
        <taxon>Bacteria</taxon>
        <taxon>Pseudomonadati</taxon>
        <taxon>Pseudomonadota</taxon>
        <taxon>Gammaproteobacteria</taxon>
        <taxon>Vibrionales</taxon>
        <taxon>Vibrionaceae</taxon>
        <taxon>Vibrio</taxon>
    </lineage>
</organism>
<keyword evidence="1" id="KW-0472">Membrane</keyword>
<evidence type="ECO:0000313" key="3">
    <source>
        <dbReference type="Proteomes" id="UP001210678"/>
    </source>
</evidence>
<feature type="transmembrane region" description="Helical" evidence="1">
    <location>
        <begin position="33"/>
        <end position="52"/>
    </location>
</feature>
<comment type="caution">
    <text evidence="2">The sequence shown here is derived from an EMBL/GenBank/DDBJ whole genome shotgun (WGS) entry which is preliminary data.</text>
</comment>
<keyword evidence="1" id="KW-0812">Transmembrane</keyword>
<evidence type="ECO:0000313" key="2">
    <source>
        <dbReference type="EMBL" id="MDB1122452.1"/>
    </source>
</evidence>
<accession>A0ABT4YLM9</accession>